<comment type="caution">
    <text evidence="4">The sequence shown here is derived from an EMBL/GenBank/DDBJ whole genome shotgun (WGS) entry which is preliminary data.</text>
</comment>
<dbReference type="Pfam" id="PF00106">
    <property type="entry name" value="adh_short"/>
    <property type="match status" value="1"/>
</dbReference>
<reference evidence="5" key="1">
    <citation type="journal article" date="2019" name="Int. J. Syst. Evol. Microbiol.">
        <title>The Global Catalogue of Microorganisms (GCM) 10K type strain sequencing project: providing services to taxonomists for standard genome sequencing and annotation.</title>
        <authorList>
            <consortium name="The Broad Institute Genomics Platform"/>
            <consortium name="The Broad Institute Genome Sequencing Center for Infectious Disease"/>
            <person name="Wu L."/>
            <person name="Ma J."/>
        </authorList>
    </citation>
    <scope>NUCLEOTIDE SEQUENCE [LARGE SCALE GENOMIC DNA]</scope>
    <source>
        <strain evidence="5">JCM 4866</strain>
    </source>
</reference>
<dbReference type="Proteomes" id="UP000617743">
    <property type="component" value="Unassembled WGS sequence"/>
</dbReference>
<dbReference type="InterPro" id="IPR002347">
    <property type="entry name" value="SDR_fam"/>
</dbReference>
<dbReference type="PANTHER" id="PTHR43976:SF16">
    <property type="entry name" value="SHORT-CHAIN DEHYDROGENASE_REDUCTASE FAMILY PROTEIN"/>
    <property type="match status" value="1"/>
</dbReference>
<dbReference type="SUPFAM" id="SSF51735">
    <property type="entry name" value="NAD(P)-binding Rossmann-fold domains"/>
    <property type="match status" value="1"/>
</dbReference>
<evidence type="ECO:0000256" key="2">
    <source>
        <dbReference type="ARBA" id="ARBA00023002"/>
    </source>
</evidence>
<dbReference type="PANTHER" id="PTHR43976">
    <property type="entry name" value="SHORT CHAIN DEHYDROGENASE"/>
    <property type="match status" value="1"/>
</dbReference>
<name>A0ABQ2XAL5_9ACTN</name>
<dbReference type="EMBL" id="BMWC01000005">
    <property type="protein sequence ID" value="GGX06956.1"/>
    <property type="molecule type" value="Genomic_DNA"/>
</dbReference>
<dbReference type="InterPro" id="IPR036291">
    <property type="entry name" value="NAD(P)-bd_dom_sf"/>
</dbReference>
<protein>
    <submittedName>
        <fullName evidence="4">Uncharacterized protein</fullName>
    </submittedName>
</protein>
<sequence>MNDSTPVWFITGRSTGLGRALATTLLERGHRAVVTARDPRTVADLAAGHGDRALTLPLDVTDPAQVAAAVERAEAEFGRIDVLVNNTGYGCLAAVEEGEDAEIRVLFDTNVSTSPPSAAWPPSAPPATTTPASSRWRACPSRSPPKSPRSASG</sequence>
<keyword evidence="2" id="KW-0560">Oxidoreductase</keyword>
<keyword evidence="5" id="KW-1185">Reference proteome</keyword>
<organism evidence="4 5">
    <name type="scientific">Streptomyces lomondensis</name>
    <dbReference type="NCBI Taxonomy" id="68229"/>
    <lineage>
        <taxon>Bacteria</taxon>
        <taxon>Bacillati</taxon>
        <taxon>Actinomycetota</taxon>
        <taxon>Actinomycetes</taxon>
        <taxon>Kitasatosporales</taxon>
        <taxon>Streptomycetaceae</taxon>
        <taxon>Streptomyces</taxon>
    </lineage>
</organism>
<evidence type="ECO:0000313" key="5">
    <source>
        <dbReference type="Proteomes" id="UP000617743"/>
    </source>
</evidence>
<feature type="region of interest" description="Disordered" evidence="3">
    <location>
        <begin position="111"/>
        <end position="153"/>
    </location>
</feature>
<comment type="similarity">
    <text evidence="1">Belongs to the short-chain dehydrogenases/reductases (SDR) family.</text>
</comment>
<evidence type="ECO:0000313" key="4">
    <source>
        <dbReference type="EMBL" id="GGX06956.1"/>
    </source>
</evidence>
<evidence type="ECO:0000256" key="3">
    <source>
        <dbReference type="SAM" id="MobiDB-lite"/>
    </source>
</evidence>
<dbReference type="PRINTS" id="PR00081">
    <property type="entry name" value="GDHRDH"/>
</dbReference>
<dbReference type="InterPro" id="IPR051911">
    <property type="entry name" value="SDR_oxidoreductase"/>
</dbReference>
<gene>
    <name evidence="4" type="ORF">GCM10010383_41270</name>
</gene>
<dbReference type="Gene3D" id="3.40.50.720">
    <property type="entry name" value="NAD(P)-binding Rossmann-like Domain"/>
    <property type="match status" value="1"/>
</dbReference>
<accession>A0ABQ2XAL5</accession>
<evidence type="ECO:0000256" key="1">
    <source>
        <dbReference type="ARBA" id="ARBA00006484"/>
    </source>
</evidence>
<proteinExistence type="inferred from homology"/>